<comment type="caution">
    <text evidence="2">The sequence shown here is derived from an EMBL/GenBank/DDBJ whole genome shotgun (WGS) entry which is preliminary data.</text>
</comment>
<dbReference type="OrthoDB" id="9892057at2"/>
<dbReference type="RefSeq" id="WP_137248123.1">
    <property type="nucleotide sequence ID" value="NZ_SZQA01000015.1"/>
</dbReference>
<feature type="transmembrane region" description="Helical" evidence="1">
    <location>
        <begin position="49"/>
        <end position="68"/>
    </location>
</feature>
<dbReference type="Proteomes" id="UP000308705">
    <property type="component" value="Unassembled WGS sequence"/>
</dbReference>
<dbReference type="EMBL" id="SZQA01000015">
    <property type="protein sequence ID" value="TKK87606.1"/>
    <property type="molecule type" value="Genomic_DNA"/>
</dbReference>
<dbReference type="AlphaFoldDB" id="A0A4U3MI50"/>
<sequence>MKKWDRALWKLLFMVTGMAMLPAIGIGVADYVTDGAQRVASREYLLPRIILFGGWWIFLLVMVIRFSGRSDEPE</sequence>
<evidence type="ECO:0000256" key="1">
    <source>
        <dbReference type="SAM" id="Phobius"/>
    </source>
</evidence>
<keyword evidence="3" id="KW-1185">Reference proteome</keyword>
<feature type="transmembrane region" description="Helical" evidence="1">
    <location>
        <begin position="7"/>
        <end position="29"/>
    </location>
</feature>
<accession>A0A4U3MI50</accession>
<keyword evidence="1" id="KW-0812">Transmembrane</keyword>
<proteinExistence type="predicted"/>
<evidence type="ECO:0000313" key="2">
    <source>
        <dbReference type="EMBL" id="TKK87606.1"/>
    </source>
</evidence>
<keyword evidence="1" id="KW-1133">Transmembrane helix</keyword>
<gene>
    <name evidence="2" type="ORF">FDA94_17445</name>
</gene>
<name>A0A4U3MI50_9ACTN</name>
<protein>
    <submittedName>
        <fullName evidence="2">Uncharacterized protein</fullName>
    </submittedName>
</protein>
<evidence type="ECO:0000313" key="3">
    <source>
        <dbReference type="Proteomes" id="UP000308705"/>
    </source>
</evidence>
<organism evidence="2 3">
    <name type="scientific">Herbidospora galbida</name>
    <dbReference type="NCBI Taxonomy" id="2575442"/>
    <lineage>
        <taxon>Bacteria</taxon>
        <taxon>Bacillati</taxon>
        <taxon>Actinomycetota</taxon>
        <taxon>Actinomycetes</taxon>
        <taxon>Streptosporangiales</taxon>
        <taxon>Streptosporangiaceae</taxon>
        <taxon>Herbidospora</taxon>
    </lineage>
</organism>
<reference evidence="2 3" key="1">
    <citation type="submission" date="2019-04" db="EMBL/GenBank/DDBJ databases">
        <title>Herbidospora sp. NEAU-GS14.nov., a novel actinomycete isolated from soil.</title>
        <authorList>
            <person name="Han L."/>
        </authorList>
    </citation>
    <scope>NUCLEOTIDE SEQUENCE [LARGE SCALE GENOMIC DNA]</scope>
    <source>
        <strain evidence="2 3">NEAU-GS14</strain>
    </source>
</reference>
<keyword evidence="1" id="KW-0472">Membrane</keyword>